<gene>
    <name evidence="2" type="ORF">FME351_LOCUS2391</name>
</gene>
<evidence type="ECO:0000313" key="2">
    <source>
        <dbReference type="EMBL" id="CAF3329942.1"/>
    </source>
</evidence>
<accession>A0A817UM32</accession>
<dbReference type="Proteomes" id="UP000663869">
    <property type="component" value="Unassembled WGS sequence"/>
</dbReference>
<evidence type="ECO:0000256" key="1">
    <source>
        <dbReference type="SAM" id="Phobius"/>
    </source>
</evidence>
<feature type="transmembrane region" description="Helical" evidence="1">
    <location>
        <begin position="7"/>
        <end position="30"/>
    </location>
</feature>
<organism evidence="2 3">
    <name type="scientific">Rotaria socialis</name>
    <dbReference type="NCBI Taxonomy" id="392032"/>
    <lineage>
        <taxon>Eukaryota</taxon>
        <taxon>Metazoa</taxon>
        <taxon>Spiralia</taxon>
        <taxon>Gnathifera</taxon>
        <taxon>Rotifera</taxon>
        <taxon>Eurotatoria</taxon>
        <taxon>Bdelloidea</taxon>
        <taxon>Philodinida</taxon>
        <taxon>Philodinidae</taxon>
        <taxon>Rotaria</taxon>
    </lineage>
</organism>
<comment type="caution">
    <text evidence="2">The sequence shown here is derived from an EMBL/GenBank/DDBJ whole genome shotgun (WGS) entry which is preliminary data.</text>
</comment>
<reference evidence="2" key="1">
    <citation type="submission" date="2021-02" db="EMBL/GenBank/DDBJ databases">
        <authorList>
            <person name="Nowell W R."/>
        </authorList>
    </citation>
    <scope>NUCLEOTIDE SEQUENCE</scope>
</reference>
<sequence>MRSNHAYFTIVIHLAIMFCYFVTFVLIFYLPNLTLAGLCSNCGETITLDSSKPLNITTSSCPKKEAVGSMCTGSLYINYELKNGSMDLGNLPDYTLLMSNRATVKTNLTMIWLDKTRAIHSLQSSCSDNAVCIQDVNTTYNFMKNLKYEELHQKLSELLYASRAVVANLTCSDNQGRNVLCVNGFCQFNRKDRFTVERKCVPQGEINNPAGLIVGSISAGEPDSDVAFI</sequence>
<keyword evidence="1" id="KW-0812">Transmembrane</keyword>
<proteinExistence type="predicted"/>
<keyword evidence="1" id="KW-1133">Transmembrane helix</keyword>
<keyword evidence="1" id="KW-0472">Membrane</keyword>
<protein>
    <submittedName>
        <fullName evidence="2">Uncharacterized protein</fullName>
    </submittedName>
</protein>
<dbReference type="AlphaFoldDB" id="A0A817UM32"/>
<evidence type="ECO:0000313" key="3">
    <source>
        <dbReference type="Proteomes" id="UP000663869"/>
    </source>
</evidence>
<dbReference type="EMBL" id="CAJNYU010000114">
    <property type="protein sequence ID" value="CAF3329942.1"/>
    <property type="molecule type" value="Genomic_DNA"/>
</dbReference>
<name>A0A817UM32_9BILA</name>